<evidence type="ECO:0000256" key="4">
    <source>
        <dbReference type="SAM" id="MobiDB-lite"/>
    </source>
</evidence>
<dbReference type="AlphaFoldDB" id="A0A1I8NFU5"/>
<protein>
    <recommendedName>
        <fullName evidence="6">BPTI/Kunitz inhibitor domain-containing protein</fullName>
    </recommendedName>
</protein>
<feature type="signal peptide" evidence="5">
    <location>
        <begin position="1"/>
        <end position="23"/>
    </location>
</feature>
<evidence type="ECO:0000313" key="7">
    <source>
        <dbReference type="EnsemblMetazoa" id="MDOA014709-PA"/>
    </source>
</evidence>
<dbReference type="GO" id="GO:0005615">
    <property type="term" value="C:extracellular space"/>
    <property type="evidence" value="ECO:0007669"/>
    <property type="project" value="TreeGrafter"/>
</dbReference>
<dbReference type="VEuPathDB" id="VectorBase:MDOMA2_012783"/>
<gene>
    <name evidence="7" type="primary">101899329</name>
</gene>
<dbReference type="PANTHER" id="PTHR10083:SF374">
    <property type="entry name" value="BPTI_KUNITZ INHIBITOR DOMAIN-CONTAINING PROTEIN"/>
    <property type="match status" value="1"/>
</dbReference>
<dbReference type="SUPFAM" id="SSF57362">
    <property type="entry name" value="BPTI-like"/>
    <property type="match status" value="1"/>
</dbReference>
<sequence>MEILTRASLLHVLLLFMVNFSQNNFVQGAVGLYGPDRYEGLPETCLQPMDFGYCRAKLQRYYFDIRRMKCTMFYWGGCAGNDNNFKTMDECNDYCSAGYEQSNSIVPLKRERSENNPNSNTNSNARSSNFNSRGNTAVNTSKSTAPKFPIKSSPAPSYRDNASANNGTARANVKTFNINPPQKELKYPTATDDLEDEEYDE</sequence>
<dbReference type="EnsemblMetazoa" id="MDOA014709-RB">
    <property type="protein sequence ID" value="MDOA014709-PB"/>
    <property type="gene ID" value="MDOA014709"/>
</dbReference>
<evidence type="ECO:0000259" key="6">
    <source>
        <dbReference type="PROSITE" id="PS50279"/>
    </source>
</evidence>
<feature type="domain" description="BPTI/Kunitz inhibitor" evidence="6">
    <location>
        <begin position="45"/>
        <end position="95"/>
    </location>
</feature>
<dbReference type="SMART" id="SM00131">
    <property type="entry name" value="KU"/>
    <property type="match status" value="1"/>
</dbReference>
<keyword evidence="3" id="KW-1015">Disulfide bond</keyword>
<evidence type="ECO:0000256" key="5">
    <source>
        <dbReference type="SAM" id="SignalP"/>
    </source>
</evidence>
<dbReference type="PANTHER" id="PTHR10083">
    <property type="entry name" value="KUNITZ-TYPE PROTEASE INHIBITOR-RELATED"/>
    <property type="match status" value="1"/>
</dbReference>
<feature type="compositionally biased region" description="Acidic residues" evidence="4">
    <location>
        <begin position="192"/>
        <end position="201"/>
    </location>
</feature>
<dbReference type="InterPro" id="IPR020901">
    <property type="entry name" value="Prtase_inh_Kunz-CS"/>
</dbReference>
<feature type="compositionally biased region" description="Low complexity" evidence="4">
    <location>
        <begin position="115"/>
        <end position="135"/>
    </location>
</feature>
<dbReference type="Pfam" id="PF00014">
    <property type="entry name" value="Kunitz_BPTI"/>
    <property type="match status" value="1"/>
</dbReference>
<dbReference type="STRING" id="7370.A0A1I8NFU5"/>
<dbReference type="PROSITE" id="PS50279">
    <property type="entry name" value="BPTI_KUNITZ_2"/>
    <property type="match status" value="1"/>
</dbReference>
<keyword evidence="5" id="KW-0732">Signal</keyword>
<dbReference type="PROSITE" id="PS00280">
    <property type="entry name" value="BPTI_KUNITZ_1"/>
    <property type="match status" value="1"/>
</dbReference>
<dbReference type="PRINTS" id="PR00759">
    <property type="entry name" value="BASICPTASE"/>
</dbReference>
<keyword evidence="2" id="KW-0722">Serine protease inhibitor</keyword>
<dbReference type="RefSeq" id="XP_011296075.2">
    <property type="nucleotide sequence ID" value="XM_011297773.3"/>
</dbReference>
<dbReference type="EnsemblMetazoa" id="MDOA014709-RA">
    <property type="protein sequence ID" value="MDOA014709-PA"/>
    <property type="gene ID" value="MDOA014709"/>
</dbReference>
<dbReference type="InterPro" id="IPR002223">
    <property type="entry name" value="Kunitz_BPTI"/>
</dbReference>
<dbReference type="CDD" id="cd00109">
    <property type="entry name" value="Kunitz-type"/>
    <property type="match status" value="1"/>
</dbReference>
<feature type="compositionally biased region" description="Polar residues" evidence="4">
    <location>
        <begin position="160"/>
        <end position="180"/>
    </location>
</feature>
<evidence type="ECO:0000256" key="1">
    <source>
        <dbReference type="ARBA" id="ARBA00022690"/>
    </source>
</evidence>
<feature type="chain" id="PRO_5014271678" description="BPTI/Kunitz inhibitor domain-containing protein" evidence="5">
    <location>
        <begin position="24"/>
        <end position="201"/>
    </location>
</feature>
<proteinExistence type="predicted"/>
<name>A0A1I8NFU5_MUSDO</name>
<dbReference type="OrthoDB" id="4473401at2759"/>
<dbReference type="RefSeq" id="XP_005192099.2">
    <property type="nucleotide sequence ID" value="XM_005192042.4"/>
</dbReference>
<dbReference type="InterPro" id="IPR050098">
    <property type="entry name" value="TFPI/VKTCI-like"/>
</dbReference>
<accession>A0A1I8NFU5</accession>
<keyword evidence="1" id="KW-0646">Protease inhibitor</keyword>
<evidence type="ECO:0000256" key="3">
    <source>
        <dbReference type="ARBA" id="ARBA00023157"/>
    </source>
</evidence>
<reference evidence="7" key="1">
    <citation type="submission" date="2020-05" db="UniProtKB">
        <authorList>
            <consortium name="EnsemblMetazoa"/>
        </authorList>
    </citation>
    <scope>IDENTIFICATION</scope>
    <source>
        <strain evidence="7">Aabys</strain>
    </source>
</reference>
<feature type="region of interest" description="Disordered" evidence="4">
    <location>
        <begin position="110"/>
        <end position="201"/>
    </location>
</feature>
<dbReference type="KEGG" id="mde:101899329"/>
<dbReference type="eggNOG" id="KOG4295">
    <property type="taxonomic scope" value="Eukaryota"/>
</dbReference>
<dbReference type="InterPro" id="IPR036880">
    <property type="entry name" value="Kunitz_BPTI_sf"/>
</dbReference>
<evidence type="ECO:0000256" key="2">
    <source>
        <dbReference type="ARBA" id="ARBA00022900"/>
    </source>
</evidence>
<dbReference type="Gene3D" id="4.10.410.10">
    <property type="entry name" value="Pancreatic trypsin inhibitor Kunitz domain"/>
    <property type="match status" value="1"/>
</dbReference>
<dbReference type="VEuPathDB" id="VectorBase:MDOA014709"/>
<organism evidence="7">
    <name type="scientific">Musca domestica</name>
    <name type="common">House fly</name>
    <dbReference type="NCBI Taxonomy" id="7370"/>
    <lineage>
        <taxon>Eukaryota</taxon>
        <taxon>Metazoa</taxon>
        <taxon>Ecdysozoa</taxon>
        <taxon>Arthropoda</taxon>
        <taxon>Hexapoda</taxon>
        <taxon>Insecta</taxon>
        <taxon>Pterygota</taxon>
        <taxon>Neoptera</taxon>
        <taxon>Endopterygota</taxon>
        <taxon>Diptera</taxon>
        <taxon>Brachycera</taxon>
        <taxon>Muscomorpha</taxon>
        <taxon>Muscoidea</taxon>
        <taxon>Muscidae</taxon>
        <taxon>Musca</taxon>
    </lineage>
</organism>
<dbReference type="GO" id="GO:0004867">
    <property type="term" value="F:serine-type endopeptidase inhibitor activity"/>
    <property type="evidence" value="ECO:0007669"/>
    <property type="project" value="UniProtKB-KW"/>
</dbReference>